<feature type="region of interest" description="Disordered" evidence="3">
    <location>
        <begin position="522"/>
        <end position="613"/>
    </location>
</feature>
<dbReference type="AlphaFoldDB" id="A0A2P5HLQ4"/>
<accession>A0A2P5HLQ4</accession>
<dbReference type="PANTHER" id="PTHR31668:SF20">
    <property type="entry name" value="ZN(II)2CYS6 TRANSCRIPTION FACTOR (EUROFUNG)"/>
    <property type="match status" value="1"/>
</dbReference>
<dbReference type="SMART" id="SM00066">
    <property type="entry name" value="GAL4"/>
    <property type="match status" value="1"/>
</dbReference>
<dbReference type="Pfam" id="PF04082">
    <property type="entry name" value="Fungal_trans"/>
    <property type="match status" value="1"/>
</dbReference>
<evidence type="ECO:0000256" key="3">
    <source>
        <dbReference type="SAM" id="MobiDB-lite"/>
    </source>
</evidence>
<evidence type="ECO:0000313" key="6">
    <source>
        <dbReference type="Proteomes" id="UP000094444"/>
    </source>
</evidence>
<evidence type="ECO:0000259" key="4">
    <source>
        <dbReference type="PROSITE" id="PS50048"/>
    </source>
</evidence>
<keyword evidence="6" id="KW-1185">Reference proteome</keyword>
<feature type="compositionally biased region" description="Polar residues" evidence="3">
    <location>
        <begin position="544"/>
        <end position="556"/>
    </location>
</feature>
<dbReference type="InParanoid" id="A0A2P5HLQ4"/>
<keyword evidence="1" id="KW-0479">Metal-binding</keyword>
<protein>
    <submittedName>
        <fullName evidence="5">Colonial-26</fullName>
    </submittedName>
</protein>
<feature type="compositionally biased region" description="Low complexity" evidence="3">
    <location>
        <begin position="533"/>
        <end position="543"/>
    </location>
</feature>
<dbReference type="Gene3D" id="4.10.240.10">
    <property type="entry name" value="Zn(2)-C6 fungal-type DNA-binding domain"/>
    <property type="match status" value="1"/>
</dbReference>
<dbReference type="InterPro" id="IPR036864">
    <property type="entry name" value="Zn2-C6_fun-type_DNA-bd_sf"/>
</dbReference>
<feature type="domain" description="Zn(2)-C6 fungal-type" evidence="4">
    <location>
        <begin position="13"/>
        <end position="42"/>
    </location>
</feature>
<dbReference type="InterPro" id="IPR050797">
    <property type="entry name" value="Carb_Metab_Trans_Reg"/>
</dbReference>
<dbReference type="Pfam" id="PF00172">
    <property type="entry name" value="Zn_clus"/>
    <property type="match status" value="1"/>
</dbReference>
<dbReference type="GO" id="GO:0008270">
    <property type="term" value="F:zinc ion binding"/>
    <property type="evidence" value="ECO:0007669"/>
    <property type="project" value="InterPro"/>
</dbReference>
<dbReference type="SUPFAM" id="SSF57701">
    <property type="entry name" value="Zn2/Cys6 DNA-binding domain"/>
    <property type="match status" value="1"/>
</dbReference>
<name>A0A2P5HLQ4_DIAHE</name>
<organism evidence="5 6">
    <name type="scientific">Diaporthe helianthi</name>
    <dbReference type="NCBI Taxonomy" id="158607"/>
    <lineage>
        <taxon>Eukaryota</taxon>
        <taxon>Fungi</taxon>
        <taxon>Dikarya</taxon>
        <taxon>Ascomycota</taxon>
        <taxon>Pezizomycotina</taxon>
        <taxon>Sordariomycetes</taxon>
        <taxon>Sordariomycetidae</taxon>
        <taxon>Diaporthales</taxon>
        <taxon>Diaporthaceae</taxon>
        <taxon>Diaporthe</taxon>
    </lineage>
</organism>
<dbReference type="GO" id="GO:0006351">
    <property type="term" value="P:DNA-templated transcription"/>
    <property type="evidence" value="ECO:0007669"/>
    <property type="project" value="InterPro"/>
</dbReference>
<dbReference type="PROSITE" id="PS50048">
    <property type="entry name" value="ZN2_CY6_FUNGAL_2"/>
    <property type="match status" value="1"/>
</dbReference>
<dbReference type="CDD" id="cd00067">
    <property type="entry name" value="GAL4"/>
    <property type="match status" value="1"/>
</dbReference>
<dbReference type="OrthoDB" id="4132249at2759"/>
<dbReference type="SMART" id="SM00906">
    <property type="entry name" value="Fungal_trans"/>
    <property type="match status" value="1"/>
</dbReference>
<dbReference type="GO" id="GO:0000981">
    <property type="term" value="F:DNA-binding transcription factor activity, RNA polymerase II-specific"/>
    <property type="evidence" value="ECO:0007669"/>
    <property type="project" value="InterPro"/>
</dbReference>
<evidence type="ECO:0000313" key="5">
    <source>
        <dbReference type="EMBL" id="POS71184.1"/>
    </source>
</evidence>
<reference evidence="5" key="1">
    <citation type="submission" date="2017-09" db="EMBL/GenBank/DDBJ databases">
        <title>Polyketide synthases of a Diaporthe helianthi virulent isolate.</title>
        <authorList>
            <person name="Baroncelli R."/>
        </authorList>
    </citation>
    <scope>NUCLEOTIDE SEQUENCE [LARGE SCALE GENOMIC DNA]</scope>
    <source>
        <strain evidence="5">7/96</strain>
    </source>
</reference>
<dbReference type="PANTHER" id="PTHR31668">
    <property type="entry name" value="GLUCOSE TRANSPORT TRANSCRIPTION REGULATOR RGT1-RELATED-RELATED"/>
    <property type="match status" value="1"/>
</dbReference>
<dbReference type="CDD" id="cd12148">
    <property type="entry name" value="fungal_TF_MHR"/>
    <property type="match status" value="1"/>
</dbReference>
<sequence length="734" mass="81541">MTSGTMTTAVKRACDACHRRKVKCDGVNPCRNCHTAQLGCTYHAIPQKKGPKGSRAKVISELRETQRQTSLSAQVQNRMNGVNAPPAVPTLAPTPGLLTGDIVKECIEFFFANMYPNMPVLSRQRLEQQAVYMEQNLDTYCLLAALSAFMMIQPGMSIPGDPYGLDSMPGANIVSSTVLLEEAIRVRKGFDYTENPTLNTLCTSYFLFACFSGLEMHEKAWFHLREAATMIHIIGMNKEETYIQFDEVESSRRRRLYWLFFVTERAYALQRNRPVTLQATINSPSLADDPTDHMAHQLNSFIHQSNLFRPFDDSFLGMWNKNRGNWPTAYLNNLHKQLTDIIPAFHSYGDSQLHDLRNNQQWLKTMLRQLNSNGAHNDDQMMFQQYSSNMASNLLAGISSMPQQNSESLNVSFLTKLFDVAYSLTDVLASYPASRDPFSPGPREQLVPLLNVLTVLRNGDYRFVPLLISKINETLPKLASPMLQNVPDNVATKACSMDIFDGFGNAGMAQPPVMMDDYEKKYTPRMDDTPVDSGSSQGGSVSSNHELNSPFMSSPPATSPGAEYSHGLAENSYGSMSGIMMNPMGPSSSINGQQPTTNPPQTPHTQQQPQPPISAMQNVNTHMQHDISQHAMGNPLEHNPSMGVDHQNHNFGQQFNNGIAYMNAMSQGMNTSNLVSRQGPSRTNSFAMGPNHPNQHTIRTVADFQALQRANSDMSTMSSLGLSNGLGADMDFMR</sequence>
<dbReference type="Proteomes" id="UP000094444">
    <property type="component" value="Unassembled WGS sequence"/>
</dbReference>
<proteinExistence type="predicted"/>
<evidence type="ECO:0000256" key="2">
    <source>
        <dbReference type="ARBA" id="ARBA00023242"/>
    </source>
</evidence>
<gene>
    <name evidence="5" type="ORF">DHEL01_v210422</name>
</gene>
<dbReference type="GO" id="GO:0003677">
    <property type="term" value="F:DNA binding"/>
    <property type="evidence" value="ECO:0007669"/>
    <property type="project" value="InterPro"/>
</dbReference>
<keyword evidence="2" id="KW-0539">Nucleus</keyword>
<dbReference type="InterPro" id="IPR007219">
    <property type="entry name" value="XnlR_reg_dom"/>
</dbReference>
<dbReference type="STRING" id="158607.A0A2P5HLQ4"/>
<comment type="caution">
    <text evidence="5">The sequence shown here is derived from an EMBL/GenBank/DDBJ whole genome shotgun (WGS) entry which is preliminary data.</text>
</comment>
<dbReference type="EMBL" id="MAVT02001348">
    <property type="protein sequence ID" value="POS71184.1"/>
    <property type="molecule type" value="Genomic_DNA"/>
</dbReference>
<dbReference type="InterPro" id="IPR001138">
    <property type="entry name" value="Zn2Cys6_DnaBD"/>
</dbReference>
<evidence type="ECO:0000256" key="1">
    <source>
        <dbReference type="ARBA" id="ARBA00022723"/>
    </source>
</evidence>
<dbReference type="PROSITE" id="PS00463">
    <property type="entry name" value="ZN2_CY6_FUNGAL_1"/>
    <property type="match status" value="1"/>
</dbReference>